<dbReference type="InterPro" id="IPR009030">
    <property type="entry name" value="Growth_fac_rcpt_cys_sf"/>
</dbReference>
<dbReference type="PANTHER" id="PTHR46104">
    <property type="entry name" value="GENE 9195-RELATED-RELATED"/>
    <property type="match status" value="1"/>
</dbReference>
<keyword evidence="4" id="KW-1185">Reference proteome</keyword>
<evidence type="ECO:0000313" key="3">
    <source>
        <dbReference type="EMBL" id="KAK1786529.1"/>
    </source>
</evidence>
<comment type="caution">
    <text evidence="3">The sequence shown here is derived from an EMBL/GenBank/DDBJ whole genome shotgun (WGS) entry which is preliminary data.</text>
</comment>
<dbReference type="Proteomes" id="UP001239994">
    <property type="component" value="Unassembled WGS sequence"/>
</dbReference>
<evidence type="ECO:0000313" key="4">
    <source>
        <dbReference type="Proteomes" id="UP001239994"/>
    </source>
</evidence>
<feature type="region of interest" description="Disordered" evidence="1">
    <location>
        <begin position="5069"/>
        <end position="5116"/>
    </location>
</feature>
<protein>
    <submittedName>
        <fullName evidence="3">Uncharacterized protein</fullName>
    </submittedName>
</protein>
<sequence>MWSAMYRWFSLLFSCCQAWGEHLKTPSAFSSGVVTSADGFECMSHCNLSRVTPCPPGLISTDDGVDCRLCPAGFSCEAVALTACRNGQYSPEGHTQCLPCPFGFVCVDGFQKKAVMASRFSFPHHLARALFQCRPGEEPSLNRSECIQCPQGYFSTLCSAQCELCPAGTYCPYRGMSQPVACGVGQYTDKEGQSSCKSCEGSVACGGAIGAGRAGGQPRVRAEVQLGSGTKTPVSCPPGTHRDGVGPGCHPCPLGHYCVGGVAMQCPAGRYGPKEGLQRERDCVMCPAGFYCLEGTSRRPGSQFLCPQGYYCEEGTAVPHGSPCPAGTAGGQLGQTSRAACNRCAEGRYCPAGSAGPGLLCARGRYCPAGTVVEVRCPRGTFTPHQGALSVKDCLKCPGGFYCPEGTSDPLPCQPGTFNPLEGQDALADCRPCYPGKACTQVALKSPDVDCMPGFVCPPGTARPNDPANACPPGTLSNQTDLTDRSQCHRCPARYACLRGTGGIQRPPLSCFPGHFCPAGTMFPTQHKCPAGTWSERSGLESENECRPCPRGWYCLPGVGTPSGRCTSGHYCPEGSTLYGTQFPCPWGTYSTKMGNGGKENCIVCPEGYYCKEGTSKPTACPPATFRQMKGGQRLEDCFVCPAGYSCPHAATVNPRVCGTGSYSVSTPSAGDEKYDMHYLNLGRYVYYIPSNSPQDEGSEECLPCLPGHYCSDETTSEEAMRRVMVCPPGFLCSKGLDREPQRSAILCPIGFYCPGGGINPNPIACPNGTYSDQPGLRQPSDCTMCPVGRYCFSPQPQEQPITQPTGGCPDGYYCPLGTGHPLSFPCESGFFRNESHGHSGGACEKCPAGHYCAGVATRTPSVCPETPLDGHTGGLCPPGSFCPPGSAHPQPCPSGTFSNSTGLTHEKQCIRCPAGYYCLGSNLTSPTGLCSAGYYCTGASTTSVQYQTDKGHYSPEGAVTAMPCPLGTFQPGTYGANPGAEKVQHCGPCDAGQYCHIPGLSAPQGPCEPGFYCSGGANTATPVNFRFGDVCPAGYYCPKGTRHSRQYPCPPGTWGNVVGAQNMSYCWLCPAGFYCNSTGLSQPTGICSAGFYCTGGSKTSMPEDGVTGNRCPAGYYCPQGCTSPQHCPDGTYSNTTGATKCSNCPPGWLCPEGEEVQLCPEGHYCLGGTVEDVLPCPPGTYNSKAGQSQVEQCSLCSAGINFRNPDGNFSTGVGGACPVGHYCPEGSSLPLPCPLGTFSSSLYTRQSSDCSLCPAGQFCGSVGLSRPSGPCQEGFYCPSGATSPTGSGTDGGLCPRAHFCPVSSAMPLPCPAGSYTNLTGQFRCSPCHAGYYCPENTSSYTQFPCPPGFYCPNGTKHATQFPCPRGYYNPEPMTQSLDSCLPCPPGHYCERERLTSVSGKCKAGWFCVSAAWSPQPFDLDNYTNANCLCPATSTGGRCQAGYYCPTGSSEPVSCPPGAFCNATGLALMSGPCSSGYYCIGEATEPKPTDGVTGDVCPPGFYCPEGTSEPEPCPAGTFSPAAGLKSQAECQPCTAGHYCRSRGLTAPTARCSQGYWCLPGQTADLALPCPMGHRCPSGSSAPVLCPSGTYQDQWKQANCMICGEGKASFSTTTRAATRFYCDENVTAANVSLPQPCIKGHYCPKGTSYATQFPCPVGTYNPREGMASLTGCLLCPSGHFCPTLGLAEPAGLCFSGYWCREGSHTASPSGRLSILPIRESSHTASPSAASIGSLCPVGHYCPKGTSSPVPCPAGTWSDTTGMKSEDECQLCPGGFYCATAGLMVPSGLCSEGFYCVEKAKIPTPTDGTSGNVCPEGHYCPRGTTRPMPCDPGTFMTATQASQCWPCTAGWYCVDGAQLPCPQGFYCMEGTGYDWVPCPPGTYSPDPGLRARSQCRECNGGHYCAHQNATSVSGHCSAGYHCSRGNISPKPSTWSAGEGGPCPVGYYCPQGTADPQACPEGTFSNRTRLTSQDECVPCLPGRYCNTTGLTSPTGECWEGFYCKQGASLPNALNRDSRGGPCPTGSSGTLDRGFFCPANGSAVEGSECPVGHYCPPGTSLEDQHPCPPGTINPYKRKGSLDDCTLCPPGFFCEASGQGTPSGPCVAGHFCLSGAVSPIPEDGVTGDQCPPGYYCLSGSSSPQPCPLGHYSTSNKSTELSACVPCPAGFACSNRGLSAPSHVCHAGYYCPQGQNSSQPADYVCSPGHRCPARSPAQMACAPGTYQSLHGQAECVLCLPGFFCAGSFHPGTGTMGGCSTPAPCPLGHYCPAGTQFGEEFPCPAGTYAAEIGLSSMEQCTPCPAGQYCGSPGLASPSGDCSPGYVCMRGSSLSQPPGDITGRKCTAGFYCPSGTSHMQPCPPGTFSSLEGAVSLTECQSCSPGQYCGDYGLSAPSGPCRPGYYCVLSSASPTPHRNRSSECNVNVSDAEHQGFAEVHLTGDVCTAGHYCPSGSSQPLPCPPGQQCPPGHSCPYGSAEPSVCPSGTYQSRPSQPSCQTCPPGFYCPDGASTPMPCPAGTLSQVAGLLAKQDCTPCAPGFYCNASALTSPSGPCIAGHFCLSGATEPSPVSQVYGDICPSGHYCPESSSAPLPCPVGHFLPDKGASSIALCLPCLPGRYCPTLGSSQPSGFCTAGHYCTGGSETAAPHAKPSQRVCFRDTIPEFCDLIPESGHSAYCPARPAPTPGSNADCGRRVMCAGFRGDICPTGFYCPVGSSLPQLCDAGSHCNQTGLQTPAALCPAGFYCPKGSWSPFTTPCPVGHYCPRGTTLPLPCLLGTLKSTAGGGSIEHCSVCPSGYFCDQRGLTEPSGLCSKGYYCPGGQNSSQPLEHKCRVGHYCEEGSVRGRACPVGSYQPCEGQHECEVCLAGFSCPEEGKQQHFNRRSWLICLITVHERECLFTQGMTHPAPCEPGFYCPAGTANQKPCPAGTYGNRSGMTEASECTPCDPGTYCAGAGSTSPTGPCTAGFLCFGAASLPSPTDNVTGSQCPPGSYCLSGSLTPTLCPKGTFSVQPGLKDAGQCQSCSPGFFCSEPGLSTLSGPCLPGYYCTEGSPTAAPVSAAFGDLCPPGHYCGNGSTVPTPCPAGTHRPERGGKGTGDCMPCPGGLFQDQKGQKECKPCPPGFHCPSSTQRSDGSSAPLICPEGYYCPNDTLSGRPVPCPKGTYSNTQGLSTADECLVCPLGYFCASHGLVQPSGRCASGFLCFVRATVPNPNDNDTGTLCPPGAYCQLGVKTGDCSPGYYCNWGSSSPDQTLCPAGFFCPTGTDRPIACGAGTFSSVMGNSVRDNCEPCPAGYYCQGEGVVEPAACPQGFYCPLGTVIGTEFPCPQGTMESVSNNVCPPGHYCPVGTGYPFPCPAGTFSSTPGLSRVEQCQPCPPGHFCEQPAMVRPSDAVLCDAGYVCLGGSRSARPVDGLEGYLCPSGYGCSIGTSAEVPCQPGTYSSAPGAAHCLPCPAGTMCPSSATQEPSPCPKGHFCPAGSATGLQCPAGTLGLVSRAQSEDACVACPAGLYCGLPGASQPQGPCQEGYFCQSGSSHPAPLNTSNVLRNGPCPQGHFCPSGTLSPLPCPAGSVRNLTGGSSIESCLPCPSGYYCASEGLDSPSGPCAAGFYCPAGFSSTTPHPFLCPKGHYCPSGSALALPCPMGQYQPNPGSDSCIPCRPGFYCEEVVLGDPLPCPPHSYCPAATMVPRLCPNGTYTPPDIGGLQDERECLPCPSGRFCRGGRIQGPCAAGYWCVSGSSELSPQGTALHNRSQWFYCPEGSERPQACPANTLKETVGGRSINDCLPCPSRHWCKEGDPVLYMCPEGHYCDGIIDYESKGRPGPKECPQFTYRPTAGAGSKGHCVTCPPGTFCNATGLTDFSSFPCPSGYWCSGTGLPVPCPAGTMSALPGAASASQCEPCAAGTFCPDPRLTGQPNTAGIPCRASYQCPTGSAVETLCRAGSFCRPQTGEPTPCPAGYYCPEGSRTYNTPQQVDGSLASCTYPHYCPANSSTMLSCDGGFMPLNTSGPRVSHNTACILCKAGTYRPSHSPHLHCFTCPPGYHCPPGADHFSGQSCPVGHICPLGSSSPVPCPPGTYGNRTNAELLEECHQCPPGTFNHLHGQRACFPCGSSSTSGRGAASCTCMGKHRAFQRSDGSCLCKAGYVFYDELDFKSSSADSDLDCQPEVNKRCGAGQVRLASSQECVSPSQYSCNITCGPQGGSLDVGLGVCHCEVYVSAEELCDALCMSTLPLLSVRLSSDGQLLLRIKEIDESRTWSRKLLHVLGPDAHVSNIGNLHFVQFSTEGLFGWILKDIALIDTFLSEPFEILDGNHRERRHLIEEEFLMSRPLSRIRNPIACLSPSDMLIFQITINFTGKHICTSDVSLKYSDKNMCIVFNVSHDLDRLLSHFPVYQKDHLFSSNPAWDFGSFRRLSRLIRHSRINSTRFAHVFSEPGQYVFTDNAVPDWSLVVVVRDIGTECDRATFQPASPAQLVRHGVIRKQRLNLLPDWVTITVVTTVSALLLGSNRTSLIAHGRPKPKWRSLGQPSVPAEYIYSGEPSGPPGLRGAGEGAEAEEAAVRTGCKNTLMELEEFNVKTLYDKLEDQNLHIASQLAKHRKDTQEFYRNICQQTDALQDILENMEPSKAIEWKKMMENDTQAKKELIRVEPWLGLTEAVIRSLEAVLCGLNRENTAASRHRDTAESERHTSYTQVIHPAHLGPRSYLRPMPNHLMSSADMSKMKIRPDTEVTSSDPTGQSSTAAYVSEEDLGKLVALTPLTRTLQDIQQSLQALGHTPRAEQELSMAFSLASSEEANGVGKAASDILIPNDAADGQPAHLIPVALDNLPPRCFAVFLFGCQVARLLSSECSFPTIMLLPARALPLTRACFPCACCHGNVYYDTPNQILYVLESKLQNAGEFVSVLLHSMAYISSGSAPKDVSRALHLAISALSTQLFHVSFAPERLKDELDEESSQVAFGTLVEDFLSIQVPTETQFSPALLAERLQDYKYFKLEQLLLELKPPPPKRSTHSPGRTGLKMPVQVLCAEQELERLNEVYQQLSSRLSGIVHTEESQLHLNKALQEQASMLKLQQHTVEQKLKEMRERLSKFSPVRRAERQGDSPSQTTEQAHPVSQSPSPQLNSGADVQGPGTE</sequence>
<dbReference type="SUPFAM" id="SSF57184">
    <property type="entry name" value="Growth factor receptor domain"/>
    <property type="match status" value="20"/>
</dbReference>
<name>A0AAD9DN64_9TELE</name>
<feature type="compositionally biased region" description="Basic and acidic residues" evidence="1">
    <location>
        <begin position="5069"/>
        <end position="5083"/>
    </location>
</feature>
<evidence type="ECO:0000256" key="2">
    <source>
        <dbReference type="SAM" id="SignalP"/>
    </source>
</evidence>
<dbReference type="SMART" id="SM01411">
    <property type="entry name" value="Ephrin_rec_like"/>
    <property type="match status" value="58"/>
</dbReference>
<proteinExistence type="predicted"/>
<feature type="compositionally biased region" description="Polar residues" evidence="1">
    <location>
        <begin position="5084"/>
        <end position="5108"/>
    </location>
</feature>
<gene>
    <name evidence="3" type="ORF">P4O66_017651</name>
</gene>
<feature type="signal peptide" evidence="2">
    <location>
        <begin position="1"/>
        <end position="20"/>
    </location>
</feature>
<dbReference type="PANTHER" id="PTHR46104:SF1">
    <property type="entry name" value="GENE 9195-RELATED"/>
    <property type="match status" value="1"/>
</dbReference>
<dbReference type="EMBL" id="JAROKS010000025">
    <property type="protein sequence ID" value="KAK1786529.1"/>
    <property type="molecule type" value="Genomic_DNA"/>
</dbReference>
<evidence type="ECO:0000256" key="1">
    <source>
        <dbReference type="SAM" id="MobiDB-lite"/>
    </source>
</evidence>
<feature type="chain" id="PRO_5042262772" evidence="2">
    <location>
        <begin position="21"/>
        <end position="5116"/>
    </location>
</feature>
<organism evidence="3 4">
    <name type="scientific">Electrophorus voltai</name>
    <dbReference type="NCBI Taxonomy" id="2609070"/>
    <lineage>
        <taxon>Eukaryota</taxon>
        <taxon>Metazoa</taxon>
        <taxon>Chordata</taxon>
        <taxon>Craniata</taxon>
        <taxon>Vertebrata</taxon>
        <taxon>Euteleostomi</taxon>
        <taxon>Actinopterygii</taxon>
        <taxon>Neopterygii</taxon>
        <taxon>Teleostei</taxon>
        <taxon>Ostariophysi</taxon>
        <taxon>Gymnotiformes</taxon>
        <taxon>Gymnotoidei</taxon>
        <taxon>Gymnotidae</taxon>
        <taxon>Electrophorus</taxon>
    </lineage>
</organism>
<reference evidence="3" key="1">
    <citation type="submission" date="2023-03" db="EMBL/GenBank/DDBJ databases">
        <title>Electrophorus voltai genome.</title>
        <authorList>
            <person name="Bian C."/>
        </authorList>
    </citation>
    <scope>NUCLEOTIDE SEQUENCE</scope>
    <source>
        <strain evidence="3">CB-2022</strain>
        <tissue evidence="3">Muscle</tissue>
    </source>
</reference>
<accession>A0AAD9DN64</accession>
<dbReference type="Gene3D" id="2.10.50.10">
    <property type="entry name" value="Tumor Necrosis Factor Receptor, subunit A, domain 2"/>
    <property type="match status" value="16"/>
</dbReference>
<keyword evidence="2" id="KW-0732">Signal</keyword>